<dbReference type="EMBL" id="JAAIUW010000003">
    <property type="protein sequence ID" value="KAF7837159.1"/>
    <property type="molecule type" value="Genomic_DNA"/>
</dbReference>
<evidence type="ECO:0000313" key="3">
    <source>
        <dbReference type="Proteomes" id="UP000634136"/>
    </source>
</evidence>
<protein>
    <submittedName>
        <fullName evidence="2">Translation initiation factor IF-2</fullName>
    </submittedName>
</protein>
<keyword evidence="2" id="KW-0396">Initiation factor</keyword>
<evidence type="ECO:0000313" key="2">
    <source>
        <dbReference type="EMBL" id="KAF7837159.1"/>
    </source>
</evidence>
<gene>
    <name evidence="2" type="ORF">G2W53_005641</name>
</gene>
<sequence>MFSALCSLLLCHLNKRYNRQYGFLFLSAAPGSPSSILRLPTLTLSLYRNNGTSRGILRHSSTRGQRRGYNRGRRRGYNRGRRRGYNRGRRRGYNRGRRRGPTGIGDDTKPCFFPLRLVDRGIADCVLGATPESDCSMGPIVPATSAD</sequence>
<organism evidence="2 3">
    <name type="scientific">Senna tora</name>
    <dbReference type="NCBI Taxonomy" id="362788"/>
    <lineage>
        <taxon>Eukaryota</taxon>
        <taxon>Viridiplantae</taxon>
        <taxon>Streptophyta</taxon>
        <taxon>Embryophyta</taxon>
        <taxon>Tracheophyta</taxon>
        <taxon>Spermatophyta</taxon>
        <taxon>Magnoliopsida</taxon>
        <taxon>eudicotyledons</taxon>
        <taxon>Gunneridae</taxon>
        <taxon>Pentapetalae</taxon>
        <taxon>rosids</taxon>
        <taxon>fabids</taxon>
        <taxon>Fabales</taxon>
        <taxon>Fabaceae</taxon>
        <taxon>Caesalpinioideae</taxon>
        <taxon>Cassia clade</taxon>
        <taxon>Senna</taxon>
    </lineage>
</organism>
<dbReference type="AlphaFoldDB" id="A0A834X387"/>
<reference evidence="2" key="1">
    <citation type="submission" date="2020-09" db="EMBL/GenBank/DDBJ databases">
        <title>Genome-Enabled Discovery of Anthraquinone Biosynthesis in Senna tora.</title>
        <authorList>
            <person name="Kang S.-H."/>
            <person name="Pandey R.P."/>
            <person name="Lee C.-M."/>
            <person name="Sim J.-S."/>
            <person name="Jeong J.-T."/>
            <person name="Choi B.-S."/>
            <person name="Jung M."/>
            <person name="Ginzburg D."/>
            <person name="Zhao K."/>
            <person name="Won S.Y."/>
            <person name="Oh T.-J."/>
            <person name="Yu Y."/>
            <person name="Kim N.-H."/>
            <person name="Lee O.R."/>
            <person name="Lee T.-H."/>
            <person name="Bashyal P."/>
            <person name="Kim T.-S."/>
            <person name="Lee W.-H."/>
            <person name="Kawkins C."/>
            <person name="Kim C.-K."/>
            <person name="Kim J.S."/>
            <person name="Ahn B.O."/>
            <person name="Rhee S.Y."/>
            <person name="Sohng J.K."/>
        </authorList>
    </citation>
    <scope>NUCLEOTIDE SEQUENCE</scope>
    <source>
        <tissue evidence="2">Leaf</tissue>
    </source>
</reference>
<proteinExistence type="predicted"/>
<evidence type="ECO:0000256" key="1">
    <source>
        <dbReference type="SAM" id="MobiDB-lite"/>
    </source>
</evidence>
<feature type="region of interest" description="Disordered" evidence="1">
    <location>
        <begin position="55"/>
        <end position="105"/>
    </location>
</feature>
<name>A0A834X387_9FABA</name>
<comment type="caution">
    <text evidence="2">The sequence shown here is derived from an EMBL/GenBank/DDBJ whole genome shotgun (WGS) entry which is preliminary data.</text>
</comment>
<feature type="compositionally biased region" description="Basic residues" evidence="1">
    <location>
        <begin position="56"/>
        <end position="100"/>
    </location>
</feature>
<dbReference type="GO" id="GO:0003743">
    <property type="term" value="F:translation initiation factor activity"/>
    <property type="evidence" value="ECO:0007669"/>
    <property type="project" value="UniProtKB-KW"/>
</dbReference>
<dbReference type="Proteomes" id="UP000634136">
    <property type="component" value="Unassembled WGS sequence"/>
</dbReference>
<accession>A0A834X387</accession>
<keyword evidence="3" id="KW-1185">Reference proteome</keyword>
<keyword evidence="2" id="KW-0648">Protein biosynthesis</keyword>